<protein>
    <recommendedName>
        <fullName evidence="3">Metallo-beta-lactamase domain-containing protein</fullName>
    </recommendedName>
</protein>
<evidence type="ECO:0008006" key="3">
    <source>
        <dbReference type="Google" id="ProtNLM"/>
    </source>
</evidence>
<reference evidence="1 2" key="1">
    <citation type="submission" date="2021-01" db="EMBL/GenBank/DDBJ databases">
        <title>Whole genome shotgun sequence of Actinoplanes deccanensis NBRC 13994.</title>
        <authorList>
            <person name="Komaki H."/>
            <person name="Tamura T."/>
        </authorList>
    </citation>
    <scope>NUCLEOTIDE SEQUENCE [LARGE SCALE GENOMIC DNA]</scope>
    <source>
        <strain evidence="1 2">NBRC 13994</strain>
    </source>
</reference>
<organism evidence="1 2">
    <name type="scientific">Paractinoplanes deccanensis</name>
    <dbReference type="NCBI Taxonomy" id="113561"/>
    <lineage>
        <taxon>Bacteria</taxon>
        <taxon>Bacillati</taxon>
        <taxon>Actinomycetota</taxon>
        <taxon>Actinomycetes</taxon>
        <taxon>Micromonosporales</taxon>
        <taxon>Micromonosporaceae</taxon>
        <taxon>Paractinoplanes</taxon>
    </lineage>
</organism>
<accession>A0ABQ3XY50</accession>
<sequence>MRYIYLTHAHADHFPTTNHLLRRFPDATVVATEAVLARIARETPGGAVSDRYRNFSATRCPNRP</sequence>
<dbReference type="InterPro" id="IPR036866">
    <property type="entry name" value="RibonucZ/Hydroxyglut_hydro"/>
</dbReference>
<dbReference type="SUPFAM" id="SSF56281">
    <property type="entry name" value="Metallo-hydrolase/oxidoreductase"/>
    <property type="match status" value="1"/>
</dbReference>
<comment type="caution">
    <text evidence="1">The sequence shown here is derived from an EMBL/GenBank/DDBJ whole genome shotgun (WGS) entry which is preliminary data.</text>
</comment>
<evidence type="ECO:0000313" key="2">
    <source>
        <dbReference type="Proteomes" id="UP000609879"/>
    </source>
</evidence>
<dbReference type="Proteomes" id="UP000609879">
    <property type="component" value="Unassembled WGS sequence"/>
</dbReference>
<dbReference type="EMBL" id="BOMI01000021">
    <property type="protein sequence ID" value="GID72676.1"/>
    <property type="molecule type" value="Genomic_DNA"/>
</dbReference>
<name>A0ABQ3XY50_9ACTN</name>
<gene>
    <name evidence="1" type="ORF">Ade02nite_13170</name>
</gene>
<keyword evidence="2" id="KW-1185">Reference proteome</keyword>
<dbReference type="RefSeq" id="WP_203760618.1">
    <property type="nucleotide sequence ID" value="NZ_BAAABO010000006.1"/>
</dbReference>
<evidence type="ECO:0000313" key="1">
    <source>
        <dbReference type="EMBL" id="GID72676.1"/>
    </source>
</evidence>
<proteinExistence type="predicted"/>
<dbReference type="Gene3D" id="3.60.15.10">
    <property type="entry name" value="Ribonuclease Z/Hydroxyacylglutathione hydrolase-like"/>
    <property type="match status" value="1"/>
</dbReference>